<reference evidence="1 2" key="1">
    <citation type="submission" date="2019-03" db="EMBL/GenBank/DDBJ databases">
        <title>First draft genome of Liparis tanakae, snailfish: a comprehensive survey of snailfish specific genes.</title>
        <authorList>
            <person name="Kim W."/>
            <person name="Song I."/>
            <person name="Jeong J.-H."/>
            <person name="Kim D."/>
            <person name="Kim S."/>
            <person name="Ryu S."/>
            <person name="Song J.Y."/>
            <person name="Lee S.K."/>
        </authorList>
    </citation>
    <scope>NUCLEOTIDE SEQUENCE [LARGE SCALE GENOMIC DNA]</scope>
    <source>
        <tissue evidence="1">Muscle</tissue>
    </source>
</reference>
<organism evidence="1 2">
    <name type="scientific">Liparis tanakae</name>
    <name type="common">Tanaka's snailfish</name>
    <dbReference type="NCBI Taxonomy" id="230148"/>
    <lineage>
        <taxon>Eukaryota</taxon>
        <taxon>Metazoa</taxon>
        <taxon>Chordata</taxon>
        <taxon>Craniata</taxon>
        <taxon>Vertebrata</taxon>
        <taxon>Euteleostomi</taxon>
        <taxon>Actinopterygii</taxon>
        <taxon>Neopterygii</taxon>
        <taxon>Teleostei</taxon>
        <taxon>Neoteleostei</taxon>
        <taxon>Acanthomorphata</taxon>
        <taxon>Eupercaria</taxon>
        <taxon>Perciformes</taxon>
        <taxon>Cottioidei</taxon>
        <taxon>Cottales</taxon>
        <taxon>Liparidae</taxon>
        <taxon>Liparis</taxon>
    </lineage>
</organism>
<comment type="caution">
    <text evidence="1">The sequence shown here is derived from an EMBL/GenBank/DDBJ whole genome shotgun (WGS) entry which is preliminary data.</text>
</comment>
<dbReference type="Proteomes" id="UP000314294">
    <property type="component" value="Unassembled WGS sequence"/>
</dbReference>
<name>A0A4Z2J418_9TELE</name>
<accession>A0A4Z2J418</accession>
<keyword evidence="2" id="KW-1185">Reference proteome</keyword>
<gene>
    <name evidence="1" type="ORF">EYF80_004739</name>
</gene>
<proteinExistence type="predicted"/>
<evidence type="ECO:0000313" key="1">
    <source>
        <dbReference type="EMBL" id="TNN85085.1"/>
    </source>
</evidence>
<evidence type="ECO:0000313" key="2">
    <source>
        <dbReference type="Proteomes" id="UP000314294"/>
    </source>
</evidence>
<sequence length="177" mass="19402">MQVEQQVPDDELPVVGRYEISGAGGQQRLHQAPPGPQRVALCTQTPTDTVALHHLLQDGVHLLEGHTQGHIGGNAPPGDGLHPAFTSATSTRCSNCRKVEQNTTHQRKIKDRLVEVYVLDMETHLHVAHGVSLLIDVLTVGDHLLDLSALKEVQLQQLRHILTEIDGVQHTQQLPAH</sequence>
<dbReference type="AlphaFoldDB" id="A0A4Z2J418"/>
<dbReference type="EMBL" id="SRLO01000023">
    <property type="protein sequence ID" value="TNN85085.1"/>
    <property type="molecule type" value="Genomic_DNA"/>
</dbReference>
<protein>
    <submittedName>
        <fullName evidence="1">Uncharacterized protein</fullName>
    </submittedName>
</protein>